<dbReference type="AlphaFoldDB" id="A0A8S1J0K8"/>
<dbReference type="GO" id="GO:0004556">
    <property type="term" value="F:alpha-amylase activity"/>
    <property type="evidence" value="ECO:0007669"/>
    <property type="project" value="UniProtKB-UniRule"/>
</dbReference>
<comment type="caution">
    <text evidence="13">The sequence shown here is derived from an EMBL/GenBank/DDBJ whole genome shotgun (WGS) entry which is preliminary data.</text>
</comment>
<feature type="region of interest" description="Disordered" evidence="10">
    <location>
        <begin position="257"/>
        <end position="285"/>
    </location>
</feature>
<dbReference type="GO" id="GO:0005509">
    <property type="term" value="F:calcium ion binding"/>
    <property type="evidence" value="ECO:0007669"/>
    <property type="project" value="InterPro"/>
</dbReference>
<dbReference type="InterPro" id="IPR006046">
    <property type="entry name" value="Alpha_amylase"/>
</dbReference>
<evidence type="ECO:0000256" key="8">
    <source>
        <dbReference type="RuleBase" id="RU003615"/>
    </source>
</evidence>
<dbReference type="InterPro" id="IPR006047">
    <property type="entry name" value="GH13_cat_dom"/>
</dbReference>
<dbReference type="Pfam" id="PF07821">
    <property type="entry name" value="Alpha-amyl_C2"/>
    <property type="match status" value="1"/>
</dbReference>
<gene>
    <name evidence="13" type="ORF">OSTQU699_LOCUS6523</name>
</gene>
<evidence type="ECO:0000256" key="3">
    <source>
        <dbReference type="ARBA" id="ARBA00008061"/>
    </source>
</evidence>
<feature type="compositionally biased region" description="Basic and acidic residues" evidence="10">
    <location>
        <begin position="257"/>
        <end position="266"/>
    </location>
</feature>
<organism evidence="13 14">
    <name type="scientific">Ostreobium quekettii</name>
    <dbReference type="NCBI Taxonomy" id="121088"/>
    <lineage>
        <taxon>Eukaryota</taxon>
        <taxon>Viridiplantae</taxon>
        <taxon>Chlorophyta</taxon>
        <taxon>core chlorophytes</taxon>
        <taxon>Ulvophyceae</taxon>
        <taxon>TCBD clade</taxon>
        <taxon>Bryopsidales</taxon>
        <taxon>Ostreobineae</taxon>
        <taxon>Ostreobiaceae</taxon>
        <taxon>Ostreobium</taxon>
    </lineage>
</organism>
<dbReference type="SMART" id="SM00642">
    <property type="entry name" value="Aamy"/>
    <property type="match status" value="1"/>
</dbReference>
<dbReference type="Gene3D" id="2.60.40.1180">
    <property type="entry name" value="Golgi alpha-mannosidase II"/>
    <property type="match status" value="1"/>
</dbReference>
<dbReference type="SUPFAM" id="SSF51445">
    <property type="entry name" value="(Trans)glycosidases"/>
    <property type="match status" value="1"/>
</dbReference>
<sequence length="694" mass="76090">MAMATERAPGAACPKRPFPRLVAPPRALTNRRPGGRGARTMLAVGPIALRRANRAVVMAAAVERQTLASSIDADDGLEITFDDGQDPQATLVLVKGEDCSGLLEPLSVALRNQDLVILSATVNRTDGVFRVTNQDDTKIDTNTWEDCREKIQKDLMAAKIFSTQPLVYGIELGEGKPIKPIASGFQMGNVDTLRQTAEEVAQAALTLANIEREIVEIMSNGGDVSALTVKEADRATAAALLDRPLLQLEAMLAMRRAPEKPKEPEAARGGGADLRFQAGGGTSTGPASGNGYEILLQGFNWESHHQDWYNIIANQAHDIAKLGFTAVWMPPPSDSVSPQGYLPRDLYCLHSGYGSEAELRHAISSMHQNGLKVLADVVVNHRCASEQGEGGKWNKFGGRLPWDASAICTGNPEWNGRGNPKQGDEYAAAPNIDHSNPSIREDITKWMKFLRQSIGFDGWRFDFVKGYPGTYLRQYIDGTVPELAIGEFWDSCDYTDSVLNYKQDHHRQRTVSWCDSTGGTSAAFDFTTKGILQEAVGRQEYWRLVDPEGRPSGMVGLWPSRAVLFIDNHDTGSTLQHWPFPTHALAEGYAYILTHPGTPCVFYDHLWQEADGLKGCIEDLLRIRKANEIHCRSAIKIFQATADVYSAVIDGRVAMKIGPGDWSPNHDDGVAKGFGQKDWKMAASGRNFAVWEGN</sequence>
<name>A0A8S1J0K8_9CHLO</name>
<feature type="compositionally biased region" description="Gly residues" evidence="10">
    <location>
        <begin position="268"/>
        <end position="283"/>
    </location>
</feature>
<evidence type="ECO:0000256" key="9">
    <source>
        <dbReference type="RuleBase" id="RU361134"/>
    </source>
</evidence>
<proteinExistence type="inferred from homology"/>
<evidence type="ECO:0000256" key="1">
    <source>
        <dbReference type="ARBA" id="ARBA00000548"/>
    </source>
</evidence>
<keyword evidence="6 9" id="KW-0119">Carbohydrate metabolism</keyword>
<dbReference type="GO" id="GO:0005975">
    <property type="term" value="P:carbohydrate metabolic process"/>
    <property type="evidence" value="ECO:0007669"/>
    <property type="project" value="InterPro"/>
</dbReference>
<dbReference type="InterPro" id="IPR017853">
    <property type="entry name" value="GH"/>
</dbReference>
<dbReference type="InterPro" id="IPR013780">
    <property type="entry name" value="Glyco_hydro_b"/>
</dbReference>
<keyword evidence="7 9" id="KW-0326">Glycosidase</keyword>
<dbReference type="PRINTS" id="PR00110">
    <property type="entry name" value="ALPHAAMYLASE"/>
</dbReference>
<dbReference type="EMBL" id="CAJHUC010001449">
    <property type="protein sequence ID" value="CAD7701167.1"/>
    <property type="molecule type" value="Genomic_DNA"/>
</dbReference>
<keyword evidence="14" id="KW-1185">Reference proteome</keyword>
<dbReference type="CDD" id="cd04873">
    <property type="entry name" value="ACT_UUR-ACR-like"/>
    <property type="match status" value="1"/>
</dbReference>
<evidence type="ECO:0000256" key="5">
    <source>
        <dbReference type="ARBA" id="ARBA00022801"/>
    </source>
</evidence>
<comment type="catalytic activity">
    <reaction evidence="1 9">
        <text>Endohydrolysis of (1-&gt;4)-alpha-D-glucosidic linkages in polysaccharides containing three or more (1-&gt;4)-alpha-linked D-glucose units.</text>
        <dbReference type="EC" id="3.2.1.1"/>
    </reaction>
</comment>
<dbReference type="Pfam" id="PF00128">
    <property type="entry name" value="Alpha-amylase"/>
    <property type="match status" value="1"/>
</dbReference>
<evidence type="ECO:0000256" key="7">
    <source>
        <dbReference type="ARBA" id="ARBA00023295"/>
    </source>
</evidence>
<evidence type="ECO:0000256" key="10">
    <source>
        <dbReference type="SAM" id="MobiDB-lite"/>
    </source>
</evidence>
<comment type="similarity">
    <text evidence="3 8">Belongs to the glycosyl hydrolase 13 family.</text>
</comment>
<feature type="domain" description="Glycosyl hydrolase family 13 catalytic" evidence="11">
    <location>
        <begin position="293"/>
        <end position="630"/>
    </location>
</feature>
<evidence type="ECO:0000256" key="4">
    <source>
        <dbReference type="ARBA" id="ARBA00012595"/>
    </source>
</evidence>
<dbReference type="Gene3D" id="3.20.20.80">
    <property type="entry name" value="Glycosidases"/>
    <property type="match status" value="1"/>
</dbReference>
<feature type="domain" description="Alpha-amylase C-terminal beta-sheet" evidence="12">
    <location>
        <begin position="625"/>
        <end position="693"/>
    </location>
</feature>
<dbReference type="CDD" id="cd11314">
    <property type="entry name" value="AmyAc_arch_bac_plant_AmyA"/>
    <property type="match status" value="1"/>
</dbReference>
<comment type="cofactor">
    <cofactor evidence="2">
        <name>Ca(2+)</name>
        <dbReference type="ChEBI" id="CHEBI:29108"/>
    </cofactor>
</comment>
<dbReference type="EC" id="3.2.1.1" evidence="4 9"/>
<accession>A0A8S1J0K8</accession>
<evidence type="ECO:0000256" key="6">
    <source>
        <dbReference type="ARBA" id="ARBA00023277"/>
    </source>
</evidence>
<protein>
    <recommendedName>
        <fullName evidence="4 9">Alpha-amylase</fullName>
        <ecNumber evidence="4 9">3.2.1.1</ecNumber>
    </recommendedName>
</protein>
<feature type="region of interest" description="Disordered" evidence="10">
    <location>
        <begin position="1"/>
        <end position="37"/>
    </location>
</feature>
<evidence type="ECO:0000313" key="13">
    <source>
        <dbReference type="EMBL" id="CAD7701167.1"/>
    </source>
</evidence>
<keyword evidence="5 9" id="KW-0378">Hydrolase</keyword>
<dbReference type="Proteomes" id="UP000708148">
    <property type="component" value="Unassembled WGS sequence"/>
</dbReference>
<dbReference type="PANTHER" id="PTHR43447">
    <property type="entry name" value="ALPHA-AMYLASE"/>
    <property type="match status" value="1"/>
</dbReference>
<evidence type="ECO:0000259" key="12">
    <source>
        <dbReference type="SMART" id="SM00810"/>
    </source>
</evidence>
<dbReference type="SMART" id="SM00810">
    <property type="entry name" value="Alpha-amyl_C2"/>
    <property type="match status" value="1"/>
</dbReference>
<dbReference type="OrthoDB" id="550577at2759"/>
<evidence type="ECO:0000313" key="14">
    <source>
        <dbReference type="Proteomes" id="UP000708148"/>
    </source>
</evidence>
<evidence type="ECO:0000256" key="2">
    <source>
        <dbReference type="ARBA" id="ARBA00001913"/>
    </source>
</evidence>
<evidence type="ECO:0000259" key="11">
    <source>
        <dbReference type="SMART" id="SM00642"/>
    </source>
</evidence>
<dbReference type="SUPFAM" id="SSF51011">
    <property type="entry name" value="Glycosyl hydrolase domain"/>
    <property type="match status" value="1"/>
</dbReference>
<reference evidence="13" key="1">
    <citation type="submission" date="2020-12" db="EMBL/GenBank/DDBJ databases">
        <authorList>
            <person name="Iha C."/>
        </authorList>
    </citation>
    <scope>NUCLEOTIDE SEQUENCE</scope>
</reference>
<dbReference type="InterPro" id="IPR012850">
    <property type="entry name" value="A-amylase_bs_C"/>
</dbReference>